<name>A0A0C9YXX7_9AGAM</name>
<sequence length="141" mass="16178">MFRFNDLPSPQILCCHRDTFFRVWNGSRIWPPPSTALASTSNPAVIRNTLFYVRNYSAENHRHHVQSRSPYVRARIGWDHTIIAHPRQNLHSSCTYQNICLLLLPEGSRVYQVSSSVRFSRKKLLPTVTGTSDILTLSLQG</sequence>
<dbReference type="Proteomes" id="UP000054018">
    <property type="component" value="Unassembled WGS sequence"/>
</dbReference>
<protein>
    <submittedName>
        <fullName evidence="1">Unplaced genomic scaffold scaffold_113, whole genome shotgun sequence</fullName>
    </submittedName>
</protein>
<gene>
    <name evidence="1" type="ORF">PISMIDRAFT_177206</name>
</gene>
<dbReference type="EMBL" id="KN833797">
    <property type="protein sequence ID" value="KIK18754.1"/>
    <property type="molecule type" value="Genomic_DNA"/>
</dbReference>
<keyword evidence="2" id="KW-1185">Reference proteome</keyword>
<accession>A0A0C9YXX7</accession>
<reference evidence="1 2" key="1">
    <citation type="submission" date="2014-04" db="EMBL/GenBank/DDBJ databases">
        <authorList>
            <consortium name="DOE Joint Genome Institute"/>
            <person name="Kuo A."/>
            <person name="Kohler A."/>
            <person name="Costa M.D."/>
            <person name="Nagy L.G."/>
            <person name="Floudas D."/>
            <person name="Copeland A."/>
            <person name="Barry K.W."/>
            <person name="Cichocki N."/>
            <person name="Veneault-Fourrey C."/>
            <person name="LaButti K."/>
            <person name="Lindquist E.A."/>
            <person name="Lipzen A."/>
            <person name="Lundell T."/>
            <person name="Morin E."/>
            <person name="Murat C."/>
            <person name="Sun H."/>
            <person name="Tunlid A."/>
            <person name="Henrissat B."/>
            <person name="Grigoriev I.V."/>
            <person name="Hibbett D.S."/>
            <person name="Martin F."/>
            <person name="Nordberg H.P."/>
            <person name="Cantor M.N."/>
            <person name="Hua S.X."/>
        </authorList>
    </citation>
    <scope>NUCLEOTIDE SEQUENCE [LARGE SCALE GENOMIC DNA]</scope>
    <source>
        <strain evidence="1 2">441</strain>
    </source>
</reference>
<proteinExistence type="predicted"/>
<evidence type="ECO:0000313" key="2">
    <source>
        <dbReference type="Proteomes" id="UP000054018"/>
    </source>
</evidence>
<dbReference type="HOGENOM" id="CLU_1826019_0_0_1"/>
<evidence type="ECO:0000313" key="1">
    <source>
        <dbReference type="EMBL" id="KIK18754.1"/>
    </source>
</evidence>
<reference evidence="2" key="2">
    <citation type="submission" date="2015-01" db="EMBL/GenBank/DDBJ databases">
        <title>Evolutionary Origins and Diversification of the Mycorrhizal Mutualists.</title>
        <authorList>
            <consortium name="DOE Joint Genome Institute"/>
            <consortium name="Mycorrhizal Genomics Consortium"/>
            <person name="Kohler A."/>
            <person name="Kuo A."/>
            <person name="Nagy L.G."/>
            <person name="Floudas D."/>
            <person name="Copeland A."/>
            <person name="Barry K.W."/>
            <person name="Cichocki N."/>
            <person name="Veneault-Fourrey C."/>
            <person name="LaButti K."/>
            <person name="Lindquist E.A."/>
            <person name="Lipzen A."/>
            <person name="Lundell T."/>
            <person name="Morin E."/>
            <person name="Murat C."/>
            <person name="Riley R."/>
            <person name="Ohm R."/>
            <person name="Sun H."/>
            <person name="Tunlid A."/>
            <person name="Henrissat B."/>
            <person name="Grigoriev I.V."/>
            <person name="Hibbett D.S."/>
            <person name="Martin F."/>
        </authorList>
    </citation>
    <scope>NUCLEOTIDE SEQUENCE [LARGE SCALE GENOMIC DNA]</scope>
    <source>
        <strain evidence="2">441</strain>
    </source>
</reference>
<organism evidence="1 2">
    <name type="scientific">Pisolithus microcarpus 441</name>
    <dbReference type="NCBI Taxonomy" id="765257"/>
    <lineage>
        <taxon>Eukaryota</taxon>
        <taxon>Fungi</taxon>
        <taxon>Dikarya</taxon>
        <taxon>Basidiomycota</taxon>
        <taxon>Agaricomycotina</taxon>
        <taxon>Agaricomycetes</taxon>
        <taxon>Agaricomycetidae</taxon>
        <taxon>Boletales</taxon>
        <taxon>Sclerodermatineae</taxon>
        <taxon>Pisolithaceae</taxon>
        <taxon>Pisolithus</taxon>
    </lineage>
</organism>
<dbReference type="AlphaFoldDB" id="A0A0C9YXX7"/>